<reference evidence="2 3" key="1">
    <citation type="submission" date="2017-03" db="EMBL/GenBank/DDBJ databases">
        <title>Genome Survey of Euroglyphus maynei.</title>
        <authorList>
            <person name="Arlian L.G."/>
            <person name="Morgan M.S."/>
            <person name="Rider S.D."/>
        </authorList>
    </citation>
    <scope>NUCLEOTIDE SEQUENCE [LARGE SCALE GENOMIC DNA]</scope>
    <source>
        <strain evidence="2">Arlian Lab</strain>
        <tissue evidence="2">Whole body</tissue>
    </source>
</reference>
<organism evidence="2 3">
    <name type="scientific">Euroglyphus maynei</name>
    <name type="common">Mayne's house dust mite</name>
    <dbReference type="NCBI Taxonomy" id="6958"/>
    <lineage>
        <taxon>Eukaryota</taxon>
        <taxon>Metazoa</taxon>
        <taxon>Ecdysozoa</taxon>
        <taxon>Arthropoda</taxon>
        <taxon>Chelicerata</taxon>
        <taxon>Arachnida</taxon>
        <taxon>Acari</taxon>
        <taxon>Acariformes</taxon>
        <taxon>Sarcoptiformes</taxon>
        <taxon>Astigmata</taxon>
        <taxon>Psoroptidia</taxon>
        <taxon>Analgoidea</taxon>
        <taxon>Pyroglyphidae</taxon>
        <taxon>Pyroglyphinae</taxon>
        <taxon>Euroglyphus</taxon>
    </lineage>
</organism>
<protein>
    <submittedName>
        <fullName evidence="2">Chromatin assembly factor I P60 subunit-like protein</fullName>
    </submittedName>
</protein>
<keyword evidence="1" id="KW-1133">Transmembrane helix</keyword>
<proteinExistence type="predicted"/>
<gene>
    <name evidence="2" type="ORF">BLA29_008369</name>
</gene>
<dbReference type="OrthoDB" id="6343941at2759"/>
<keyword evidence="3" id="KW-1185">Reference proteome</keyword>
<feature type="transmembrane region" description="Helical" evidence="1">
    <location>
        <begin position="197"/>
        <end position="217"/>
    </location>
</feature>
<comment type="caution">
    <text evidence="2">The sequence shown here is derived from an EMBL/GenBank/DDBJ whole genome shotgun (WGS) entry which is preliminary data.</text>
</comment>
<evidence type="ECO:0000313" key="3">
    <source>
        <dbReference type="Proteomes" id="UP000194236"/>
    </source>
</evidence>
<dbReference type="AlphaFoldDB" id="A0A1Y3BDY2"/>
<evidence type="ECO:0000313" key="2">
    <source>
        <dbReference type="EMBL" id="OTF77806.1"/>
    </source>
</evidence>
<dbReference type="EMBL" id="MUJZ01030810">
    <property type="protein sequence ID" value="OTF77806.1"/>
    <property type="molecule type" value="Genomic_DNA"/>
</dbReference>
<keyword evidence="1" id="KW-0812">Transmembrane</keyword>
<dbReference type="PANTHER" id="PTHR21261:SF15">
    <property type="entry name" value="BEATEN PATH IIIA, ISOFORM D-RELATED"/>
    <property type="match status" value="1"/>
</dbReference>
<dbReference type="PANTHER" id="PTHR21261">
    <property type="entry name" value="BEAT PROTEIN"/>
    <property type="match status" value="1"/>
</dbReference>
<dbReference type="Proteomes" id="UP000194236">
    <property type="component" value="Unassembled WGS sequence"/>
</dbReference>
<keyword evidence="1" id="KW-0472">Membrane</keyword>
<sequence length="220" mass="25455">MTNERSTSTLVTSRIGLNIVAKPKYFHNGILVIKCMATLTLVYEYETIEHIVTGSSKNKYKKDWSLLPNLRQPIITGMKKNFRLDEILNLNCTTTMKNAQLKWFINQIPANENDLIHYDNHNNHNHYYDSLKILGLWLRMDKHHLQMPELQLRCVSYFYKQISQSNSTLKIRTFNHNYKGGDDFWDSSSSSSDRCCLLLSSLLLSICILVAAVACHVHCL</sequence>
<name>A0A1Y3BDY2_EURMA</name>
<evidence type="ECO:0000256" key="1">
    <source>
        <dbReference type="SAM" id="Phobius"/>
    </source>
</evidence>
<accession>A0A1Y3BDY2</accession>